<evidence type="ECO:0000313" key="4">
    <source>
        <dbReference type="WBParaSite" id="BXY_0811800.1"/>
    </source>
</evidence>
<dbReference type="EMBL" id="CAJFDI010000004">
    <property type="protein sequence ID" value="CAD5227397.1"/>
    <property type="molecule type" value="Genomic_DNA"/>
</dbReference>
<accession>A0A1I7S533</accession>
<reference evidence="1" key="2">
    <citation type="submission" date="2020-09" db="EMBL/GenBank/DDBJ databases">
        <authorList>
            <person name="Kikuchi T."/>
        </authorList>
    </citation>
    <scope>NUCLEOTIDE SEQUENCE</scope>
    <source>
        <strain evidence="1">Ka4C1</strain>
    </source>
</reference>
<dbReference type="WBParaSite" id="BXY_0811800.1">
    <property type="protein sequence ID" value="BXY_0811800.1"/>
    <property type="gene ID" value="BXY_0811800"/>
</dbReference>
<sequence length="221" mass="26189">MSLTVDQYFTDFSPTQTYITPFKSSVYLMMAKLSEIFTQLKESDAADESTTFIDELCDRRSYYSALLWTLLRGPEMSLPILKCFIHRYMDDFDGFFQEFVLIMMNYEKKEVVPNNKEYFDPVRCTFLKPLSLFGFFIERFSEEYNSMNSTMQFKFALSWAKYLDSPATQEEIEHYSAEWKVDVNEMLVKVVQLEESIKENARKSKRNVFYNKPNTSSMEVD</sequence>
<proteinExistence type="predicted"/>
<dbReference type="AlphaFoldDB" id="A0A1I7S533"/>
<dbReference type="Proteomes" id="UP000582659">
    <property type="component" value="Unassembled WGS sequence"/>
</dbReference>
<evidence type="ECO:0000313" key="2">
    <source>
        <dbReference type="Proteomes" id="UP000095284"/>
    </source>
</evidence>
<protein>
    <submittedName>
        <fullName evidence="1">(pine wood nematode) hypothetical protein</fullName>
    </submittedName>
</protein>
<organism evidence="2 4">
    <name type="scientific">Bursaphelenchus xylophilus</name>
    <name type="common">Pinewood nematode worm</name>
    <name type="synonym">Aphelenchoides xylophilus</name>
    <dbReference type="NCBI Taxonomy" id="6326"/>
    <lineage>
        <taxon>Eukaryota</taxon>
        <taxon>Metazoa</taxon>
        <taxon>Ecdysozoa</taxon>
        <taxon>Nematoda</taxon>
        <taxon>Chromadorea</taxon>
        <taxon>Rhabditida</taxon>
        <taxon>Tylenchina</taxon>
        <taxon>Tylenchomorpha</taxon>
        <taxon>Aphelenchoidea</taxon>
        <taxon>Aphelenchoididae</taxon>
        <taxon>Bursaphelenchus</taxon>
    </lineage>
</organism>
<evidence type="ECO:0000313" key="3">
    <source>
        <dbReference type="Proteomes" id="UP000659654"/>
    </source>
</evidence>
<dbReference type="EMBL" id="CAJFCV020000004">
    <property type="protein sequence ID" value="CAG9117651.1"/>
    <property type="molecule type" value="Genomic_DNA"/>
</dbReference>
<dbReference type="OrthoDB" id="5787345at2759"/>
<dbReference type="Proteomes" id="UP000095284">
    <property type="component" value="Unplaced"/>
</dbReference>
<gene>
    <name evidence="1" type="ORF">BXYJ_LOCUS9929</name>
</gene>
<dbReference type="SMR" id="A0A1I7S533"/>
<evidence type="ECO:0000313" key="1">
    <source>
        <dbReference type="EMBL" id="CAD5227397.1"/>
    </source>
</evidence>
<keyword evidence="3" id="KW-1185">Reference proteome</keyword>
<dbReference type="Proteomes" id="UP000659654">
    <property type="component" value="Unassembled WGS sequence"/>
</dbReference>
<reference evidence="4" key="1">
    <citation type="submission" date="2016-11" db="UniProtKB">
        <authorList>
            <consortium name="WormBaseParasite"/>
        </authorList>
    </citation>
    <scope>IDENTIFICATION</scope>
</reference>
<name>A0A1I7S533_BURXY</name>